<evidence type="ECO:0000256" key="9">
    <source>
        <dbReference type="ARBA" id="ARBA00023049"/>
    </source>
</evidence>
<dbReference type="Proteomes" id="UP000326921">
    <property type="component" value="Chromosome"/>
</dbReference>
<accession>A0A5Q0QF11</accession>
<proteinExistence type="predicted"/>
<evidence type="ECO:0000256" key="4">
    <source>
        <dbReference type="ARBA" id="ARBA00022692"/>
    </source>
</evidence>
<sequence>MTAKISAEFKKSANKTLYSIFAFAFIYLLLVIFTIALCAGISYIGILLISNYPHLILLFLAISLLVSALFIFVFLFKFIFSFQRLDTSHLVKIDNNQEPTLFTLIEEIASAVETQMPKKVFLSSEINASVFYNSSFWSMFFPVRKNLIIGLGLVNSTTYQELKGILAHEFGHFSQRSMRVGSYVYHVNQAIYNMLYRNESLNSLSERWYNTSYYAAAFQWLPRIIIQFMQKILQKQYEIINKNYMALSREMEFHADAISAEVAGSKAIETSLLRTAFSNYCLTNVYNFYGAQIENNHISANIFDDQRSATQLLSTRFKYPLINGIPQISLLEANKYDKSKLVISDQWASHPSETDRIKAVKILEFELTKTNESPAFKILTRFDHYADHFTALAFADGPYSNTPSAMNEKEFASAFVSWFETQSFDEVFNDFYTFNNPYFDKEKISLQNGSQLSPAVLFSDERVSDTFTLNSLTNDIETLNQIQTKTIDVETFDYEGIKYKNSDVAEVIAKLEQESDLLKNRVEGYNTDVYDYCLFQSTEKQIDNALTDVYEAFMDSERKFADQTKFYMDMIDKTYFIYENHPYAEIARRLEEVKKSEIPFKVELAKLINSYKINGNTLGTEIESKLERYTNTTLDYFDGSSYINECLDLLNIALNQYYFILYDNYFQLKKRLLAIQKEILSSSSND</sequence>
<dbReference type="RefSeq" id="WP_153510706.1">
    <property type="nucleotide sequence ID" value="NZ_CP045652.1"/>
</dbReference>
<dbReference type="CDD" id="cd07328">
    <property type="entry name" value="M48_Ste24p_like"/>
    <property type="match status" value="1"/>
</dbReference>
<feature type="transmembrane region" description="Helical" evidence="12">
    <location>
        <begin position="55"/>
        <end position="80"/>
    </location>
</feature>
<feature type="transmembrane region" description="Helical" evidence="12">
    <location>
        <begin position="20"/>
        <end position="49"/>
    </location>
</feature>
<evidence type="ECO:0000256" key="6">
    <source>
        <dbReference type="ARBA" id="ARBA00022801"/>
    </source>
</evidence>
<comment type="cofactor">
    <cofactor evidence="1">
        <name>Zn(2+)</name>
        <dbReference type="ChEBI" id="CHEBI:29105"/>
    </cofactor>
</comment>
<evidence type="ECO:0000313" key="15">
    <source>
        <dbReference type="Proteomes" id="UP000326921"/>
    </source>
</evidence>
<keyword evidence="11" id="KW-0175">Coiled coil</keyword>
<evidence type="ECO:0000256" key="10">
    <source>
        <dbReference type="ARBA" id="ARBA00023136"/>
    </source>
</evidence>
<dbReference type="InterPro" id="IPR050083">
    <property type="entry name" value="HtpX_protease"/>
</dbReference>
<dbReference type="GO" id="GO:0006508">
    <property type="term" value="P:proteolysis"/>
    <property type="evidence" value="ECO:0007669"/>
    <property type="project" value="UniProtKB-KW"/>
</dbReference>
<keyword evidence="4 12" id="KW-0812">Transmembrane</keyword>
<dbReference type="PANTHER" id="PTHR43221">
    <property type="entry name" value="PROTEASE HTPX"/>
    <property type="match status" value="1"/>
</dbReference>
<feature type="domain" description="Peptidase M48" evidence="13">
    <location>
        <begin position="98"/>
        <end position="361"/>
    </location>
</feature>
<keyword evidence="8 12" id="KW-1133">Transmembrane helix</keyword>
<dbReference type="KEGG" id="sphe:GFH32_07300"/>
<keyword evidence="9 14" id="KW-0482">Metalloprotease</keyword>
<evidence type="ECO:0000256" key="11">
    <source>
        <dbReference type="SAM" id="Coils"/>
    </source>
</evidence>
<keyword evidence="6" id="KW-0378">Hydrolase</keyword>
<evidence type="ECO:0000259" key="13">
    <source>
        <dbReference type="Pfam" id="PF01435"/>
    </source>
</evidence>
<evidence type="ECO:0000256" key="5">
    <source>
        <dbReference type="ARBA" id="ARBA00022723"/>
    </source>
</evidence>
<gene>
    <name evidence="14" type="ORF">GFH32_07300</name>
</gene>
<keyword evidence="10 12" id="KW-0472">Membrane</keyword>
<keyword evidence="15" id="KW-1185">Reference proteome</keyword>
<evidence type="ECO:0000256" key="1">
    <source>
        <dbReference type="ARBA" id="ARBA00001947"/>
    </source>
</evidence>
<evidence type="ECO:0000313" key="14">
    <source>
        <dbReference type="EMBL" id="QGA26142.1"/>
    </source>
</evidence>
<keyword evidence="7" id="KW-0862">Zinc</keyword>
<keyword evidence="2" id="KW-1003">Cell membrane</keyword>
<dbReference type="AlphaFoldDB" id="A0A5Q0QF11"/>
<evidence type="ECO:0000256" key="8">
    <source>
        <dbReference type="ARBA" id="ARBA00022989"/>
    </source>
</evidence>
<organism evidence="14 15">
    <name type="scientific">Sphingobacterium zhuxiongii</name>
    <dbReference type="NCBI Taxonomy" id="2662364"/>
    <lineage>
        <taxon>Bacteria</taxon>
        <taxon>Pseudomonadati</taxon>
        <taxon>Bacteroidota</taxon>
        <taxon>Sphingobacteriia</taxon>
        <taxon>Sphingobacteriales</taxon>
        <taxon>Sphingobacteriaceae</taxon>
        <taxon>Sphingobacterium</taxon>
    </lineage>
</organism>
<dbReference type="Pfam" id="PF01435">
    <property type="entry name" value="Peptidase_M48"/>
    <property type="match status" value="1"/>
</dbReference>
<dbReference type="Gene3D" id="3.30.2010.10">
    <property type="entry name" value="Metalloproteases ('zincins'), catalytic domain"/>
    <property type="match status" value="1"/>
</dbReference>
<dbReference type="GO" id="GO:0004222">
    <property type="term" value="F:metalloendopeptidase activity"/>
    <property type="evidence" value="ECO:0007669"/>
    <property type="project" value="InterPro"/>
</dbReference>
<evidence type="ECO:0000256" key="3">
    <source>
        <dbReference type="ARBA" id="ARBA00022670"/>
    </source>
</evidence>
<evidence type="ECO:0000256" key="12">
    <source>
        <dbReference type="SAM" id="Phobius"/>
    </source>
</evidence>
<feature type="coiled-coil region" evidence="11">
    <location>
        <begin position="501"/>
        <end position="528"/>
    </location>
</feature>
<dbReference type="GO" id="GO:0046872">
    <property type="term" value="F:metal ion binding"/>
    <property type="evidence" value="ECO:0007669"/>
    <property type="project" value="UniProtKB-KW"/>
</dbReference>
<reference evidence="14 15" key="1">
    <citation type="submission" date="2019-10" db="EMBL/GenBank/DDBJ databases">
        <authorList>
            <person name="Dong K."/>
        </authorList>
    </citation>
    <scope>NUCLEOTIDE SEQUENCE [LARGE SCALE GENOMIC DNA]</scope>
    <source>
        <strain evidence="15">dk4302</strain>
    </source>
</reference>
<evidence type="ECO:0000256" key="7">
    <source>
        <dbReference type="ARBA" id="ARBA00022833"/>
    </source>
</evidence>
<name>A0A5Q0QF11_9SPHI</name>
<keyword evidence="3 14" id="KW-0645">Protease</keyword>
<dbReference type="InterPro" id="IPR001915">
    <property type="entry name" value="Peptidase_M48"/>
</dbReference>
<dbReference type="PANTHER" id="PTHR43221:SF2">
    <property type="entry name" value="PROTEASE HTPX HOMOLOG"/>
    <property type="match status" value="1"/>
</dbReference>
<dbReference type="EMBL" id="CP045652">
    <property type="protein sequence ID" value="QGA26142.1"/>
    <property type="molecule type" value="Genomic_DNA"/>
</dbReference>
<evidence type="ECO:0000256" key="2">
    <source>
        <dbReference type="ARBA" id="ARBA00022475"/>
    </source>
</evidence>
<protein>
    <submittedName>
        <fullName evidence="14">M48 family metalloprotease</fullName>
    </submittedName>
</protein>
<keyword evidence="5" id="KW-0479">Metal-binding</keyword>